<evidence type="ECO:0000256" key="1">
    <source>
        <dbReference type="ARBA" id="ARBA00004651"/>
    </source>
</evidence>
<feature type="transmembrane region" description="Helical" evidence="8">
    <location>
        <begin position="405"/>
        <end position="428"/>
    </location>
</feature>
<comment type="caution">
    <text evidence="9">The sequence shown here is derived from an EMBL/GenBank/DDBJ whole genome shotgun (WGS) entry which is preliminary data.</text>
</comment>
<accession>A0A511N7T2</accession>
<dbReference type="Pfam" id="PF03023">
    <property type="entry name" value="MurJ"/>
    <property type="match status" value="1"/>
</dbReference>
<evidence type="ECO:0000313" key="10">
    <source>
        <dbReference type="Proteomes" id="UP000321306"/>
    </source>
</evidence>
<dbReference type="PRINTS" id="PR01806">
    <property type="entry name" value="VIRFACTRMVIN"/>
</dbReference>
<dbReference type="CDD" id="cd13123">
    <property type="entry name" value="MATE_MurJ_like"/>
    <property type="match status" value="1"/>
</dbReference>
<keyword evidence="3 8" id="KW-0812">Transmembrane</keyword>
<dbReference type="GO" id="GO:0008360">
    <property type="term" value="P:regulation of cell shape"/>
    <property type="evidence" value="ECO:0007669"/>
    <property type="project" value="UniProtKB-KW"/>
</dbReference>
<evidence type="ECO:0000256" key="7">
    <source>
        <dbReference type="ARBA" id="ARBA00023136"/>
    </source>
</evidence>
<feature type="transmembrane region" description="Helical" evidence="8">
    <location>
        <begin position="266"/>
        <end position="287"/>
    </location>
</feature>
<feature type="transmembrane region" description="Helical" evidence="8">
    <location>
        <begin position="159"/>
        <end position="178"/>
    </location>
</feature>
<feature type="transmembrane region" description="Helical" evidence="8">
    <location>
        <begin position="350"/>
        <end position="369"/>
    </location>
</feature>
<evidence type="ECO:0000313" key="9">
    <source>
        <dbReference type="EMBL" id="GEM48894.1"/>
    </source>
</evidence>
<dbReference type="GO" id="GO:0005886">
    <property type="term" value="C:plasma membrane"/>
    <property type="evidence" value="ECO:0007669"/>
    <property type="project" value="UniProtKB-SubCell"/>
</dbReference>
<dbReference type="InterPro" id="IPR051050">
    <property type="entry name" value="Lipid_II_flippase_MurJ/MviN"/>
</dbReference>
<feature type="transmembrane region" description="Helical" evidence="8">
    <location>
        <begin position="440"/>
        <end position="462"/>
    </location>
</feature>
<keyword evidence="7 8" id="KW-0472">Membrane</keyword>
<evidence type="ECO:0000256" key="4">
    <source>
        <dbReference type="ARBA" id="ARBA00022960"/>
    </source>
</evidence>
<keyword evidence="5" id="KW-0573">Peptidoglycan synthesis</keyword>
<evidence type="ECO:0000256" key="2">
    <source>
        <dbReference type="ARBA" id="ARBA00022475"/>
    </source>
</evidence>
<dbReference type="AlphaFoldDB" id="A0A511N7T2"/>
<feature type="transmembrane region" description="Helical" evidence="8">
    <location>
        <begin position="132"/>
        <end position="152"/>
    </location>
</feature>
<organism evidence="9 10">
    <name type="scientific">Deinococcus cellulosilyticus (strain DSM 18568 / NBRC 106333 / KACC 11606 / 5516J-15)</name>
    <dbReference type="NCBI Taxonomy" id="1223518"/>
    <lineage>
        <taxon>Bacteria</taxon>
        <taxon>Thermotogati</taxon>
        <taxon>Deinococcota</taxon>
        <taxon>Deinococci</taxon>
        <taxon>Deinococcales</taxon>
        <taxon>Deinococcaceae</taxon>
        <taxon>Deinococcus</taxon>
    </lineage>
</organism>
<evidence type="ECO:0000256" key="6">
    <source>
        <dbReference type="ARBA" id="ARBA00022989"/>
    </source>
</evidence>
<dbReference type="GO" id="GO:0034204">
    <property type="term" value="P:lipid translocation"/>
    <property type="evidence" value="ECO:0007669"/>
    <property type="project" value="TreeGrafter"/>
</dbReference>
<feature type="transmembrane region" description="Helical" evidence="8">
    <location>
        <begin position="381"/>
        <end position="399"/>
    </location>
</feature>
<dbReference type="OrthoDB" id="9816572at2"/>
<feature type="transmembrane region" description="Helical" evidence="8">
    <location>
        <begin position="308"/>
        <end position="330"/>
    </location>
</feature>
<dbReference type="InterPro" id="IPR004268">
    <property type="entry name" value="MurJ"/>
</dbReference>
<sequence length="514" mass="56127">MVRVTAVKPSAMKNTVILMLGTLFSRVLGLFRQMVINLFPVHVQDAFNVASKVPNLFRELLAEGALVNSFIPVYQGLAEPEQKKLANSFFGALIAINMLLVGLGILFARPIVDFLVADSRNIDVDLAVQITQLVMPFLMMMSFSAASMGILSARENFKAYSYAQVAFNVASIIVLLLAPRTAFWLGLGWTLGGFVQFLVQSWPLFRMGLFPVPRLGWDPNLKTVLSRMAPFLISTSARQFLNFIVTRFITAFSGGTISGYQNAEVIFQLALGLFAVSPATALYPRLARHWNDADREGFKALTIQGLRAVVFFAAPVSALLVALAPFAVSIFNLSLPDTPAEIQKYQAGSLILATWALAIVPWGMIQFMARTFFVRGRTLDSLLITSGGAFLEVGLYAVLTRPDALGLQGFGISSFISGLLVLSVQLFLYRRQLGFPMRELLIFLVRVIPAAVLAGLAAWLVGRGMGQWLEHSGGLLQGLAGLVVAGGVGGVIYVVLTFLLKVRELSSLLKRIRR</sequence>
<name>A0A511N7T2_DEIC1</name>
<comment type="subcellular location">
    <subcellularLocation>
        <location evidence="1">Cell membrane</location>
        <topology evidence="1">Multi-pass membrane protein</topology>
    </subcellularLocation>
</comment>
<gene>
    <name evidence="9" type="ORF">DC3_45290</name>
</gene>
<proteinExistence type="predicted"/>
<dbReference type="PANTHER" id="PTHR47019">
    <property type="entry name" value="LIPID II FLIPPASE MURJ"/>
    <property type="match status" value="1"/>
</dbReference>
<dbReference type="RefSeq" id="WP_146888428.1">
    <property type="nucleotide sequence ID" value="NZ_BJXB01000025.1"/>
</dbReference>
<dbReference type="EMBL" id="BJXB01000025">
    <property type="protein sequence ID" value="GEM48894.1"/>
    <property type="molecule type" value="Genomic_DNA"/>
</dbReference>
<keyword evidence="10" id="KW-1185">Reference proteome</keyword>
<dbReference type="GO" id="GO:0009252">
    <property type="term" value="P:peptidoglycan biosynthetic process"/>
    <property type="evidence" value="ECO:0007669"/>
    <property type="project" value="UniProtKB-KW"/>
</dbReference>
<dbReference type="NCBIfam" id="TIGR01695">
    <property type="entry name" value="murJ_mviN"/>
    <property type="match status" value="1"/>
</dbReference>
<keyword evidence="2" id="KW-1003">Cell membrane</keyword>
<keyword evidence="6 8" id="KW-1133">Transmembrane helix</keyword>
<reference evidence="9 10" key="1">
    <citation type="submission" date="2019-07" db="EMBL/GenBank/DDBJ databases">
        <title>Whole genome shotgun sequence of Deinococcus cellulosilyticus NBRC 106333.</title>
        <authorList>
            <person name="Hosoyama A."/>
            <person name="Uohara A."/>
            <person name="Ohji S."/>
            <person name="Ichikawa N."/>
        </authorList>
    </citation>
    <scope>NUCLEOTIDE SEQUENCE [LARGE SCALE GENOMIC DNA]</scope>
    <source>
        <strain evidence="9 10">NBRC 106333</strain>
    </source>
</reference>
<evidence type="ECO:0000256" key="8">
    <source>
        <dbReference type="SAM" id="Phobius"/>
    </source>
</evidence>
<feature type="transmembrane region" description="Helical" evidence="8">
    <location>
        <begin position="474"/>
        <end position="500"/>
    </location>
</feature>
<feature type="transmembrane region" description="Helical" evidence="8">
    <location>
        <begin position="89"/>
        <end position="112"/>
    </location>
</feature>
<dbReference type="GO" id="GO:0015648">
    <property type="term" value="F:lipid-linked peptidoglycan transporter activity"/>
    <property type="evidence" value="ECO:0007669"/>
    <property type="project" value="TreeGrafter"/>
</dbReference>
<protein>
    <submittedName>
        <fullName evidence="9">Lipid II flippase MurJ</fullName>
    </submittedName>
</protein>
<evidence type="ECO:0000256" key="3">
    <source>
        <dbReference type="ARBA" id="ARBA00022692"/>
    </source>
</evidence>
<dbReference type="PANTHER" id="PTHR47019:SF1">
    <property type="entry name" value="LIPID II FLIPPASE MURJ"/>
    <property type="match status" value="1"/>
</dbReference>
<evidence type="ECO:0000256" key="5">
    <source>
        <dbReference type="ARBA" id="ARBA00022984"/>
    </source>
</evidence>
<keyword evidence="4" id="KW-0133">Cell shape</keyword>
<dbReference type="Proteomes" id="UP000321306">
    <property type="component" value="Unassembled WGS sequence"/>
</dbReference>